<comment type="caution">
    <text evidence="1">The sequence shown here is derived from an EMBL/GenBank/DDBJ whole genome shotgun (WGS) entry which is preliminary data.</text>
</comment>
<accession>A0A0F9KZ82</accession>
<dbReference type="EMBL" id="LAZR01007076">
    <property type="protein sequence ID" value="KKM87619.1"/>
    <property type="molecule type" value="Genomic_DNA"/>
</dbReference>
<proteinExistence type="predicted"/>
<dbReference type="AlphaFoldDB" id="A0A0F9KZ82"/>
<sequence>MKSKEDIENIKREIENVEKRNPLRKLIGIIEDLNERKIIYNLSITSSGMNDPVDYTRVSFNIPKK</sequence>
<name>A0A0F9KZ82_9ZZZZ</name>
<evidence type="ECO:0000313" key="1">
    <source>
        <dbReference type="EMBL" id="KKM87619.1"/>
    </source>
</evidence>
<gene>
    <name evidence="1" type="ORF">LCGC14_1267030</name>
</gene>
<organism evidence="1">
    <name type="scientific">marine sediment metagenome</name>
    <dbReference type="NCBI Taxonomy" id="412755"/>
    <lineage>
        <taxon>unclassified sequences</taxon>
        <taxon>metagenomes</taxon>
        <taxon>ecological metagenomes</taxon>
    </lineage>
</organism>
<reference evidence="1" key="1">
    <citation type="journal article" date="2015" name="Nature">
        <title>Complex archaea that bridge the gap between prokaryotes and eukaryotes.</title>
        <authorList>
            <person name="Spang A."/>
            <person name="Saw J.H."/>
            <person name="Jorgensen S.L."/>
            <person name="Zaremba-Niedzwiedzka K."/>
            <person name="Martijn J."/>
            <person name="Lind A.E."/>
            <person name="van Eijk R."/>
            <person name="Schleper C."/>
            <person name="Guy L."/>
            <person name="Ettema T.J."/>
        </authorList>
    </citation>
    <scope>NUCLEOTIDE SEQUENCE</scope>
</reference>
<protein>
    <submittedName>
        <fullName evidence="1">Uncharacterized protein</fullName>
    </submittedName>
</protein>